<dbReference type="RefSeq" id="WP_171353189.1">
    <property type="nucleotide sequence ID" value="NZ_VTXP01000008.1"/>
</dbReference>
<dbReference type="EMBL" id="VTXP01000008">
    <property type="protein sequence ID" value="NOJ24286.1"/>
    <property type="molecule type" value="Genomic_DNA"/>
</dbReference>
<feature type="coiled-coil region" evidence="1">
    <location>
        <begin position="112"/>
        <end position="149"/>
    </location>
</feature>
<comment type="caution">
    <text evidence="2">The sequence shown here is derived from an EMBL/GenBank/DDBJ whole genome shotgun (WGS) entry which is preliminary data.</text>
</comment>
<dbReference type="AlphaFoldDB" id="A0AAP6ZLP5"/>
<name>A0AAP6ZLP5_9VIBR</name>
<evidence type="ECO:0000313" key="2">
    <source>
        <dbReference type="EMBL" id="NOJ24286.1"/>
    </source>
</evidence>
<proteinExistence type="predicted"/>
<gene>
    <name evidence="2" type="ORF">F0238_16250</name>
</gene>
<reference evidence="2 3" key="1">
    <citation type="submission" date="2019-09" db="EMBL/GenBank/DDBJ databases">
        <title>Draft genome sequencing and comparative genomics of hatchery-associated Vibrios.</title>
        <authorList>
            <person name="Kehlet-Delgado H."/>
            <person name="Mueller R.S."/>
        </authorList>
    </citation>
    <scope>NUCLEOTIDE SEQUENCE [LARGE SCALE GENOMIC DNA]</scope>
    <source>
        <strain evidence="2 3">09-121-3</strain>
    </source>
</reference>
<accession>A0AAP6ZLP5</accession>
<organism evidence="2 3">
    <name type="scientific">Vibrio coralliilyticus</name>
    <dbReference type="NCBI Taxonomy" id="190893"/>
    <lineage>
        <taxon>Bacteria</taxon>
        <taxon>Pseudomonadati</taxon>
        <taxon>Pseudomonadota</taxon>
        <taxon>Gammaproteobacteria</taxon>
        <taxon>Vibrionales</taxon>
        <taxon>Vibrionaceae</taxon>
        <taxon>Vibrio</taxon>
    </lineage>
</organism>
<dbReference type="Proteomes" id="UP000576645">
    <property type="component" value="Unassembled WGS sequence"/>
</dbReference>
<evidence type="ECO:0000256" key="1">
    <source>
        <dbReference type="SAM" id="Coils"/>
    </source>
</evidence>
<protein>
    <submittedName>
        <fullName evidence="2">Uncharacterized protein</fullName>
    </submittedName>
</protein>
<sequence>MLITRQTGASEPPIAEGSEYDDALCDLLAVKAIKKRILASQVLAYRRRCTAVQTELDSLSMKFARNCRARASLEKEILLAVAGQRTGLDDIMQVNRKVMALKTQNTTEQMTIQAKESELDMLLSEKRSLEQTLNDLEHQEEKIQALLGKEA</sequence>
<evidence type="ECO:0000313" key="3">
    <source>
        <dbReference type="Proteomes" id="UP000576645"/>
    </source>
</evidence>
<keyword evidence="1" id="KW-0175">Coiled coil</keyword>